<feature type="transmembrane region" description="Helical" evidence="11">
    <location>
        <begin position="127"/>
        <end position="148"/>
    </location>
</feature>
<evidence type="ECO:0000256" key="2">
    <source>
        <dbReference type="ARBA" id="ARBA00004936"/>
    </source>
</evidence>
<evidence type="ECO:0000256" key="8">
    <source>
        <dbReference type="PIRSR" id="PIRSR005091-1"/>
    </source>
</evidence>
<evidence type="ECO:0000256" key="10">
    <source>
        <dbReference type="PIRSR" id="PIRSR005091-3"/>
    </source>
</evidence>
<dbReference type="InterPro" id="IPR017850">
    <property type="entry name" value="Alkaline_phosphatase_core_sf"/>
</dbReference>
<evidence type="ECO:0000256" key="4">
    <source>
        <dbReference type="ARBA" id="ARBA00022475"/>
    </source>
</evidence>
<dbReference type="Pfam" id="PF00884">
    <property type="entry name" value="Sulfatase"/>
    <property type="match status" value="1"/>
</dbReference>
<dbReference type="InterPro" id="IPR050448">
    <property type="entry name" value="OpgB/LTA_synthase_biosynth"/>
</dbReference>
<feature type="binding site" evidence="9">
    <location>
        <position position="425"/>
    </location>
    <ligand>
        <name>substrate</name>
    </ligand>
</feature>
<feature type="transmembrane region" description="Helical" evidence="11">
    <location>
        <begin position="81"/>
        <end position="101"/>
    </location>
</feature>
<dbReference type="Proteomes" id="UP000679179">
    <property type="component" value="Unassembled WGS sequence"/>
</dbReference>
<keyword evidence="9" id="KW-0479">Metal-binding</keyword>
<feature type="domain" description="Sulfatase N-terminal" evidence="12">
    <location>
        <begin position="261"/>
        <end position="547"/>
    </location>
</feature>
<keyword evidence="7 11" id="KW-0472">Membrane</keyword>
<feature type="binding site" evidence="10">
    <location>
        <position position="269"/>
    </location>
    <ligand>
        <name>Mn(2+)</name>
        <dbReference type="ChEBI" id="CHEBI:29035"/>
    </ligand>
</feature>
<dbReference type="InterPro" id="IPR000917">
    <property type="entry name" value="Sulfatase_N"/>
</dbReference>
<reference evidence="13" key="1">
    <citation type="submission" date="2021-03" db="EMBL/GenBank/DDBJ databases">
        <title>Taxonomic study of Clostridium polyendosporum from meadow-gley soil under rice.</title>
        <authorList>
            <person name="Kobayashi H."/>
            <person name="Tanizawa Y."/>
            <person name="Yagura M."/>
        </authorList>
    </citation>
    <scope>NUCLEOTIDE SEQUENCE</scope>
    <source>
        <strain evidence="13">JCM 30710</strain>
    </source>
</reference>
<evidence type="ECO:0000313" key="14">
    <source>
        <dbReference type="Proteomes" id="UP000679179"/>
    </source>
</evidence>
<keyword evidence="13" id="KW-0808">Transferase</keyword>
<dbReference type="Gene3D" id="3.40.720.10">
    <property type="entry name" value="Alkaline Phosphatase, subunit A"/>
    <property type="match status" value="1"/>
</dbReference>
<evidence type="ECO:0000256" key="3">
    <source>
        <dbReference type="ARBA" id="ARBA00009983"/>
    </source>
</evidence>
<dbReference type="PIRSF" id="PIRSF005091">
    <property type="entry name" value="Mmb_sulf_HI1246"/>
    <property type="match status" value="1"/>
</dbReference>
<evidence type="ECO:0000256" key="7">
    <source>
        <dbReference type="ARBA" id="ARBA00023136"/>
    </source>
</evidence>
<dbReference type="AlphaFoldDB" id="A0A919RYE1"/>
<evidence type="ECO:0000256" key="5">
    <source>
        <dbReference type="ARBA" id="ARBA00022692"/>
    </source>
</evidence>
<dbReference type="PANTHER" id="PTHR47371">
    <property type="entry name" value="LIPOTEICHOIC ACID SYNTHASE"/>
    <property type="match status" value="1"/>
</dbReference>
<organism evidence="13 14">
    <name type="scientific">Clostridium polyendosporum</name>
    <dbReference type="NCBI Taxonomy" id="69208"/>
    <lineage>
        <taxon>Bacteria</taxon>
        <taxon>Bacillati</taxon>
        <taxon>Bacillota</taxon>
        <taxon>Clostridia</taxon>
        <taxon>Eubacteriales</taxon>
        <taxon>Clostridiaceae</taxon>
        <taxon>Clostridium</taxon>
    </lineage>
</organism>
<comment type="pathway">
    <text evidence="2">Cell wall biogenesis; lipoteichoic acid biosynthesis.</text>
</comment>
<feature type="transmembrane region" description="Helical" evidence="11">
    <location>
        <begin position="57"/>
        <end position="74"/>
    </location>
</feature>
<comment type="caution">
    <text evidence="13">The sequence shown here is derived from an EMBL/GenBank/DDBJ whole genome shotgun (WGS) entry which is preliminary data.</text>
</comment>
<feature type="binding site" evidence="10">
    <location>
        <position position="486"/>
    </location>
    <ligand>
        <name>Mn(2+)</name>
        <dbReference type="ChEBI" id="CHEBI:29035"/>
    </ligand>
</feature>
<dbReference type="RefSeq" id="WP_212903486.1">
    <property type="nucleotide sequence ID" value="NZ_BOPZ01000009.1"/>
</dbReference>
<keyword evidence="14" id="KW-1185">Reference proteome</keyword>
<sequence>MKEKSRECLNSCIYKYLTVIAAALVIMIKSMFFLAMLRTQNSSSLDFERMYFTPPPMWAHIAFVVLVVSFSFLFKRKGRNIYLILLNMVVSFLLLFDIWYFRANGTFLSFRHILYPDIFNPLGKNLFLVQPIDVVFFIDFIAIALIYIRQGKKKVSVKRQTFAFAFTFVFSVITIISSHYYIDIKNATNGEKMLFQVAWAPFQTMSNMSPLGYHGYDIYKAIYEKNAVKLDNKEVNNIKSWFESNKENLPDNKYKGMMEGKNVIFIQVESLENFVVGQKVYGQEITPNLNRLINNGLYFNSIHEQNNVGTSSDADLMVNTGILPIRDGSTFFNHPVTKYTSLPRLLGEKGYHSISTHPEVAGNWNWAEAHKGSLGFNEIWDIHQFNVDEQIGLGMSDGSYLRQIADKLKNQKQPFYAYMVTLTSHGPFDMPEKYKYLSLPEEFDKTILGAYFQSIRYTDEQIGAFIKKLDDQGQLKNSVIVIYGDHTGVHKFYPDRLKEVKLEGDWWQKDDKKVPFIIYNPELKGETIDKFGGQIDIMPTVAYIMGVDRSKFENSTMGRVLVNTERNATVLNYGQVVGLPKDEKEESLLNNALKVADEFIRGNYLKQVEK</sequence>
<evidence type="ECO:0000256" key="11">
    <source>
        <dbReference type="SAM" id="Phobius"/>
    </source>
</evidence>
<proteinExistence type="inferred from homology"/>
<dbReference type="GO" id="GO:0005886">
    <property type="term" value="C:plasma membrane"/>
    <property type="evidence" value="ECO:0007669"/>
    <property type="project" value="UniProtKB-SubCell"/>
</dbReference>
<evidence type="ECO:0000259" key="12">
    <source>
        <dbReference type="Pfam" id="PF00884"/>
    </source>
</evidence>
<feature type="transmembrane region" description="Helical" evidence="11">
    <location>
        <begin position="160"/>
        <end position="182"/>
    </location>
</feature>
<dbReference type="SUPFAM" id="SSF53649">
    <property type="entry name" value="Alkaline phosphatase-like"/>
    <property type="match status" value="1"/>
</dbReference>
<feature type="active site" evidence="8">
    <location>
        <position position="311"/>
    </location>
</feature>
<dbReference type="GO" id="GO:0016740">
    <property type="term" value="F:transferase activity"/>
    <property type="evidence" value="ECO:0007669"/>
    <property type="project" value="UniProtKB-KW"/>
</dbReference>
<keyword evidence="9" id="KW-0464">Manganese</keyword>
<keyword evidence="4" id="KW-1003">Cell membrane</keyword>
<gene>
    <name evidence="13" type="ORF">CPJCM30710_14330</name>
</gene>
<dbReference type="PANTHER" id="PTHR47371:SF3">
    <property type="entry name" value="PHOSPHOGLYCEROL TRANSFERASE I"/>
    <property type="match status" value="1"/>
</dbReference>
<dbReference type="Gene3D" id="3.30.1120.170">
    <property type="match status" value="1"/>
</dbReference>
<dbReference type="CDD" id="cd16015">
    <property type="entry name" value="LTA_synthase"/>
    <property type="match status" value="1"/>
</dbReference>
<protein>
    <submittedName>
        <fullName evidence="13">Phosphoglycerol transferase</fullName>
    </submittedName>
</protein>
<accession>A0A919RYE1</accession>
<dbReference type="InterPro" id="IPR012160">
    <property type="entry name" value="LtaS-like"/>
</dbReference>
<comment type="similarity">
    <text evidence="3">Belongs to the LTA synthase family.</text>
</comment>
<name>A0A919RYE1_9CLOT</name>
<dbReference type="GO" id="GO:0046872">
    <property type="term" value="F:metal ion binding"/>
    <property type="evidence" value="ECO:0007669"/>
    <property type="project" value="UniProtKB-KW"/>
</dbReference>
<evidence type="ECO:0000256" key="9">
    <source>
        <dbReference type="PIRSR" id="PIRSR005091-2"/>
    </source>
</evidence>
<evidence type="ECO:0000313" key="13">
    <source>
        <dbReference type="EMBL" id="GIM28767.1"/>
    </source>
</evidence>
<comment type="subcellular location">
    <subcellularLocation>
        <location evidence="1">Cell membrane</location>
        <topology evidence="1">Multi-pass membrane protein</topology>
    </subcellularLocation>
</comment>
<evidence type="ECO:0000256" key="6">
    <source>
        <dbReference type="ARBA" id="ARBA00022989"/>
    </source>
</evidence>
<evidence type="ECO:0000256" key="1">
    <source>
        <dbReference type="ARBA" id="ARBA00004651"/>
    </source>
</evidence>
<keyword evidence="6 11" id="KW-1133">Transmembrane helix</keyword>
<feature type="binding site" evidence="10">
    <location>
        <position position="485"/>
    </location>
    <ligand>
        <name>Mn(2+)</name>
        <dbReference type="ChEBI" id="CHEBI:29035"/>
    </ligand>
</feature>
<keyword evidence="5 11" id="KW-0812">Transmembrane</keyword>
<dbReference type="EMBL" id="BOPZ01000009">
    <property type="protein sequence ID" value="GIM28767.1"/>
    <property type="molecule type" value="Genomic_DNA"/>
</dbReference>
<feature type="transmembrane region" description="Helical" evidence="11">
    <location>
        <begin position="12"/>
        <end position="37"/>
    </location>
</feature>